<proteinExistence type="predicted"/>
<evidence type="ECO:0000313" key="1">
    <source>
        <dbReference type="EMBL" id="CAA9449825.1"/>
    </source>
</evidence>
<sequence length="91" mass="10247">MVTIVERTEGHYDVQEVEFGRVYRWCPDCVVVECECGERLTLTASSTATCRRCGADHTAALRAEVAAERLGDEALHPWRYAEDREDAGIPF</sequence>
<protein>
    <submittedName>
        <fullName evidence="1">Uncharacterized protein</fullName>
    </submittedName>
</protein>
<dbReference type="EMBL" id="CADCVG010000034">
    <property type="protein sequence ID" value="CAA9449825.1"/>
    <property type="molecule type" value="Genomic_DNA"/>
</dbReference>
<gene>
    <name evidence="1" type="ORF">AVDCRST_MAG14-777</name>
</gene>
<accession>A0A6J4QWE8</accession>
<organism evidence="1">
    <name type="scientific">uncultured Rubrobacteraceae bacterium</name>
    <dbReference type="NCBI Taxonomy" id="349277"/>
    <lineage>
        <taxon>Bacteria</taxon>
        <taxon>Bacillati</taxon>
        <taxon>Actinomycetota</taxon>
        <taxon>Rubrobacteria</taxon>
        <taxon>Rubrobacterales</taxon>
        <taxon>Rubrobacteraceae</taxon>
        <taxon>environmental samples</taxon>
    </lineage>
</organism>
<name>A0A6J4QWE8_9ACTN</name>
<reference evidence="1" key="1">
    <citation type="submission" date="2020-02" db="EMBL/GenBank/DDBJ databases">
        <authorList>
            <person name="Meier V. D."/>
        </authorList>
    </citation>
    <scope>NUCLEOTIDE SEQUENCE</scope>
    <source>
        <strain evidence="1">AVDCRST_MAG14</strain>
    </source>
</reference>
<dbReference type="AlphaFoldDB" id="A0A6J4QWE8"/>